<proteinExistence type="predicted"/>
<accession>A0A4Y2KG33</accession>
<evidence type="ECO:0000256" key="1">
    <source>
        <dbReference type="SAM" id="MobiDB-lite"/>
    </source>
</evidence>
<feature type="compositionally biased region" description="Polar residues" evidence="1">
    <location>
        <begin position="7"/>
        <end position="21"/>
    </location>
</feature>
<sequence length="86" mass="9587">MIRSGGIQKNLNSKTQSSDSNLRPRVDDSSTSKDLPTLEPRVEGRNETRNLPWGGRGGWVGAIQQECVKDASFRMSSLTRHKSEKD</sequence>
<evidence type="ECO:0000313" key="2">
    <source>
        <dbReference type="EMBL" id="GBN00373.1"/>
    </source>
</evidence>
<keyword evidence="3" id="KW-1185">Reference proteome</keyword>
<name>A0A4Y2KG33_ARAVE</name>
<organism evidence="2 3">
    <name type="scientific">Araneus ventricosus</name>
    <name type="common">Orbweaver spider</name>
    <name type="synonym">Epeira ventricosa</name>
    <dbReference type="NCBI Taxonomy" id="182803"/>
    <lineage>
        <taxon>Eukaryota</taxon>
        <taxon>Metazoa</taxon>
        <taxon>Ecdysozoa</taxon>
        <taxon>Arthropoda</taxon>
        <taxon>Chelicerata</taxon>
        <taxon>Arachnida</taxon>
        <taxon>Araneae</taxon>
        <taxon>Araneomorphae</taxon>
        <taxon>Entelegynae</taxon>
        <taxon>Araneoidea</taxon>
        <taxon>Araneidae</taxon>
        <taxon>Araneus</taxon>
    </lineage>
</organism>
<dbReference type="Proteomes" id="UP000499080">
    <property type="component" value="Unassembled WGS sequence"/>
</dbReference>
<gene>
    <name evidence="2" type="ORF">AVEN_19382_1</name>
</gene>
<protein>
    <submittedName>
        <fullName evidence="2">Uncharacterized protein</fullName>
    </submittedName>
</protein>
<comment type="caution">
    <text evidence="2">The sequence shown here is derived from an EMBL/GenBank/DDBJ whole genome shotgun (WGS) entry which is preliminary data.</text>
</comment>
<dbReference type="EMBL" id="BGPR01004511">
    <property type="protein sequence ID" value="GBN00373.1"/>
    <property type="molecule type" value="Genomic_DNA"/>
</dbReference>
<dbReference type="AlphaFoldDB" id="A0A4Y2KG33"/>
<reference evidence="2 3" key="1">
    <citation type="journal article" date="2019" name="Sci. Rep.">
        <title>Orb-weaving spider Araneus ventricosus genome elucidates the spidroin gene catalogue.</title>
        <authorList>
            <person name="Kono N."/>
            <person name="Nakamura H."/>
            <person name="Ohtoshi R."/>
            <person name="Moran D.A.P."/>
            <person name="Shinohara A."/>
            <person name="Yoshida Y."/>
            <person name="Fujiwara M."/>
            <person name="Mori M."/>
            <person name="Tomita M."/>
            <person name="Arakawa K."/>
        </authorList>
    </citation>
    <scope>NUCLEOTIDE SEQUENCE [LARGE SCALE GENOMIC DNA]</scope>
</reference>
<evidence type="ECO:0000313" key="3">
    <source>
        <dbReference type="Proteomes" id="UP000499080"/>
    </source>
</evidence>
<feature type="region of interest" description="Disordered" evidence="1">
    <location>
        <begin position="1"/>
        <end position="56"/>
    </location>
</feature>
<feature type="compositionally biased region" description="Basic and acidic residues" evidence="1">
    <location>
        <begin position="22"/>
        <end position="31"/>
    </location>
</feature>